<keyword evidence="1" id="KW-0812">Transmembrane</keyword>
<dbReference type="AlphaFoldDB" id="A0AAV2AIT5"/>
<reference evidence="2 3" key="1">
    <citation type="submission" date="2024-04" db="EMBL/GenBank/DDBJ databases">
        <authorList>
            <person name="Rising A."/>
            <person name="Reimegard J."/>
            <person name="Sonavane S."/>
            <person name="Akerstrom W."/>
            <person name="Nylinder S."/>
            <person name="Hedman E."/>
            <person name="Kallberg Y."/>
        </authorList>
    </citation>
    <scope>NUCLEOTIDE SEQUENCE [LARGE SCALE GENOMIC DNA]</scope>
</reference>
<organism evidence="2 3">
    <name type="scientific">Larinioides sclopetarius</name>
    <dbReference type="NCBI Taxonomy" id="280406"/>
    <lineage>
        <taxon>Eukaryota</taxon>
        <taxon>Metazoa</taxon>
        <taxon>Ecdysozoa</taxon>
        <taxon>Arthropoda</taxon>
        <taxon>Chelicerata</taxon>
        <taxon>Arachnida</taxon>
        <taxon>Araneae</taxon>
        <taxon>Araneomorphae</taxon>
        <taxon>Entelegynae</taxon>
        <taxon>Araneoidea</taxon>
        <taxon>Araneidae</taxon>
        <taxon>Larinioides</taxon>
    </lineage>
</organism>
<dbReference type="Proteomes" id="UP001497382">
    <property type="component" value="Unassembled WGS sequence"/>
</dbReference>
<evidence type="ECO:0008006" key="4">
    <source>
        <dbReference type="Google" id="ProtNLM"/>
    </source>
</evidence>
<feature type="transmembrane region" description="Helical" evidence="1">
    <location>
        <begin position="542"/>
        <end position="573"/>
    </location>
</feature>
<keyword evidence="1" id="KW-1133">Transmembrane helix</keyword>
<dbReference type="PANTHER" id="PTHR35555">
    <property type="entry name" value="ENDONUCLEASE-REVERSE TRANSCRIPTASE"/>
    <property type="match status" value="1"/>
</dbReference>
<evidence type="ECO:0000313" key="3">
    <source>
        <dbReference type="Proteomes" id="UP001497382"/>
    </source>
</evidence>
<proteinExistence type="predicted"/>
<feature type="transmembrane region" description="Helical" evidence="1">
    <location>
        <begin position="438"/>
        <end position="458"/>
    </location>
</feature>
<comment type="caution">
    <text evidence="2">The sequence shown here is derived from an EMBL/GenBank/DDBJ whole genome shotgun (WGS) entry which is preliminary data.</text>
</comment>
<dbReference type="PANTHER" id="PTHR35555:SF3">
    <property type="entry name" value="ENDONUCLEASE-REVERSE TRANSCRIPTASE"/>
    <property type="match status" value="1"/>
</dbReference>
<protein>
    <recommendedName>
        <fullName evidence="4">Gustatory receptor</fullName>
    </recommendedName>
</protein>
<feature type="transmembrane region" description="Helical" evidence="1">
    <location>
        <begin position="470"/>
        <end position="489"/>
    </location>
</feature>
<name>A0AAV2AIT5_9ARAC</name>
<evidence type="ECO:0000256" key="1">
    <source>
        <dbReference type="SAM" id="Phobius"/>
    </source>
</evidence>
<keyword evidence="3" id="KW-1185">Reference proteome</keyword>
<evidence type="ECO:0000313" key="2">
    <source>
        <dbReference type="EMBL" id="CAL1283913.1"/>
    </source>
</evidence>
<feature type="transmembrane region" description="Helical" evidence="1">
    <location>
        <begin position="240"/>
        <end position="261"/>
    </location>
</feature>
<dbReference type="EMBL" id="CAXIEN010000173">
    <property type="protein sequence ID" value="CAL1283913.1"/>
    <property type="molecule type" value="Genomic_DNA"/>
</dbReference>
<accession>A0AAV2AIT5</accession>
<feature type="transmembrane region" description="Helical" evidence="1">
    <location>
        <begin position="189"/>
        <end position="211"/>
    </location>
</feature>
<sequence>MVFTTLSNLDFKWGVHSDCVDEILTDDVPLEMSSHSPKSQRSVSMTSRFYEAETEDQNVRSFIENTSANVKPKNADAKLRQSRHLPYWAWYLIARSHGIPLKSDSKPILGTFLHGLTFTGALTYAMSYTWFVVYDIISPNTPRDIPGGSISILLVYFWCGFGYYCKDLSSRLFLHPRFLKDIRMHTRTVFKINGALVVFILGLFFTIANVVESLSWFSDPYCAKIDLDDIVCQIMSVSSIFFSVFTLVWHSLVSFIFMSVCRTHTIGIRRFIKEIEYDASLIDRHLSFTQHFLPFNQDDIWQESLWIAEDDNDEEYVNYQPNTRHSMSVSKKDINPRMRVSAPNIRNVNQQGEISVLFAPITDNVDTTDDQSSVSEFEWNYFREDKAFIPVQRVIKASKNMPEDSTTTPHTMTDAELMHHFWKLNCRLRFSSYALQRWYASFVSLVLLRCSTYLVHWLGHPATIYDILQFALPLIMMVVLSTAIAEVNFESQRVLRCIYPTVQRIKPLQYMALNPLQMSKKLEKKGNEISTKVGGTSSSLRILYMVYGFGMTHGTIVTVVFAMLVGFVSKIVITEMTKS</sequence>
<feature type="transmembrane region" description="Helical" evidence="1">
    <location>
        <begin position="145"/>
        <end position="165"/>
    </location>
</feature>
<keyword evidence="1" id="KW-0472">Membrane</keyword>
<gene>
    <name evidence="2" type="ORF">LARSCL_LOCUS12883</name>
</gene>
<feature type="transmembrane region" description="Helical" evidence="1">
    <location>
        <begin position="112"/>
        <end position="133"/>
    </location>
</feature>